<organism evidence="1 2">
    <name type="scientific">Coprinellus micaceus</name>
    <name type="common">Glistening ink-cap mushroom</name>
    <name type="synonym">Coprinus micaceus</name>
    <dbReference type="NCBI Taxonomy" id="71717"/>
    <lineage>
        <taxon>Eukaryota</taxon>
        <taxon>Fungi</taxon>
        <taxon>Dikarya</taxon>
        <taxon>Basidiomycota</taxon>
        <taxon>Agaricomycotina</taxon>
        <taxon>Agaricomycetes</taxon>
        <taxon>Agaricomycetidae</taxon>
        <taxon>Agaricales</taxon>
        <taxon>Agaricineae</taxon>
        <taxon>Psathyrellaceae</taxon>
        <taxon>Coprinellus</taxon>
    </lineage>
</organism>
<evidence type="ECO:0000313" key="2">
    <source>
        <dbReference type="Proteomes" id="UP000298030"/>
    </source>
</evidence>
<gene>
    <name evidence="1" type="ORF">FA13DRAFT_1721410</name>
</gene>
<name>A0A4Y7S163_COPMI</name>
<protein>
    <submittedName>
        <fullName evidence="1">Uncharacterized protein</fullName>
    </submittedName>
</protein>
<accession>A0A4Y7S163</accession>
<reference evidence="1 2" key="1">
    <citation type="journal article" date="2019" name="Nat. Ecol. Evol.">
        <title>Megaphylogeny resolves global patterns of mushroom evolution.</title>
        <authorList>
            <person name="Varga T."/>
            <person name="Krizsan K."/>
            <person name="Foldi C."/>
            <person name="Dima B."/>
            <person name="Sanchez-Garcia M."/>
            <person name="Sanchez-Ramirez S."/>
            <person name="Szollosi G.J."/>
            <person name="Szarkandi J.G."/>
            <person name="Papp V."/>
            <person name="Albert L."/>
            <person name="Andreopoulos W."/>
            <person name="Angelini C."/>
            <person name="Antonin V."/>
            <person name="Barry K.W."/>
            <person name="Bougher N.L."/>
            <person name="Buchanan P."/>
            <person name="Buyck B."/>
            <person name="Bense V."/>
            <person name="Catcheside P."/>
            <person name="Chovatia M."/>
            <person name="Cooper J."/>
            <person name="Damon W."/>
            <person name="Desjardin D."/>
            <person name="Finy P."/>
            <person name="Geml J."/>
            <person name="Haridas S."/>
            <person name="Hughes K."/>
            <person name="Justo A."/>
            <person name="Karasinski D."/>
            <person name="Kautmanova I."/>
            <person name="Kiss B."/>
            <person name="Kocsube S."/>
            <person name="Kotiranta H."/>
            <person name="LaButti K.M."/>
            <person name="Lechner B.E."/>
            <person name="Liimatainen K."/>
            <person name="Lipzen A."/>
            <person name="Lukacs Z."/>
            <person name="Mihaltcheva S."/>
            <person name="Morgado L.N."/>
            <person name="Niskanen T."/>
            <person name="Noordeloos M.E."/>
            <person name="Ohm R.A."/>
            <person name="Ortiz-Santana B."/>
            <person name="Ovrebo C."/>
            <person name="Racz N."/>
            <person name="Riley R."/>
            <person name="Savchenko A."/>
            <person name="Shiryaev A."/>
            <person name="Soop K."/>
            <person name="Spirin V."/>
            <person name="Szebenyi C."/>
            <person name="Tomsovsky M."/>
            <person name="Tulloss R.E."/>
            <person name="Uehling J."/>
            <person name="Grigoriev I.V."/>
            <person name="Vagvolgyi C."/>
            <person name="Papp T."/>
            <person name="Martin F.M."/>
            <person name="Miettinen O."/>
            <person name="Hibbett D.S."/>
            <person name="Nagy L.G."/>
        </authorList>
    </citation>
    <scope>NUCLEOTIDE SEQUENCE [LARGE SCALE GENOMIC DNA]</scope>
    <source>
        <strain evidence="1 2">FP101781</strain>
    </source>
</reference>
<dbReference type="EMBL" id="QPFP01000376">
    <property type="protein sequence ID" value="TEB14818.1"/>
    <property type="molecule type" value="Genomic_DNA"/>
</dbReference>
<dbReference type="Proteomes" id="UP000298030">
    <property type="component" value="Unassembled WGS sequence"/>
</dbReference>
<proteinExistence type="predicted"/>
<dbReference type="AlphaFoldDB" id="A0A4Y7S163"/>
<evidence type="ECO:0000313" key="1">
    <source>
        <dbReference type="EMBL" id="TEB14818.1"/>
    </source>
</evidence>
<sequence>MPASAYQEAAPLQRNIQDQGAESVEVAGWNITKPQINVISRDRAGVGGVSIFLCEVNGQAESLVPNLAGSPSSPELAACNTDSKRPEFAEHGESRWALLHTRPRAEKAGKRRGVAGQALEHRLMVSGIEIKSALIPDPEKSDRIVKSLTPLRHIRIECMVLKAIFPTKQQIDLNTEAVYVRKLGNNPLCGRITLDEIKATAQGQVPHI</sequence>
<comment type="caution">
    <text evidence="1">The sequence shown here is derived from an EMBL/GenBank/DDBJ whole genome shotgun (WGS) entry which is preliminary data.</text>
</comment>
<keyword evidence="2" id="KW-1185">Reference proteome</keyword>